<gene>
    <name evidence="6" type="ORF">PR048_013540</name>
</gene>
<evidence type="ECO:0000313" key="6">
    <source>
        <dbReference type="EMBL" id="KAJ8887325.1"/>
    </source>
</evidence>
<evidence type="ECO:0000256" key="1">
    <source>
        <dbReference type="ARBA" id="ARBA00004123"/>
    </source>
</evidence>
<evidence type="ECO:0000256" key="3">
    <source>
        <dbReference type="ARBA" id="ARBA00022771"/>
    </source>
</evidence>
<evidence type="ECO:0000256" key="2">
    <source>
        <dbReference type="ARBA" id="ARBA00022723"/>
    </source>
</evidence>
<proteinExistence type="predicted"/>
<comment type="caution">
    <text evidence="6">The sequence shown here is derived from an EMBL/GenBank/DDBJ whole genome shotgun (WGS) entry which is preliminary data.</text>
</comment>
<dbReference type="PANTHER" id="PTHR46481:SF10">
    <property type="entry name" value="ZINC FINGER BED DOMAIN-CONTAINING PROTEIN 39"/>
    <property type="match status" value="1"/>
</dbReference>
<keyword evidence="4" id="KW-0862">Zinc</keyword>
<dbReference type="SUPFAM" id="SSF53098">
    <property type="entry name" value="Ribonuclease H-like"/>
    <property type="match status" value="1"/>
</dbReference>
<dbReference type="PANTHER" id="PTHR46481">
    <property type="entry name" value="ZINC FINGER BED DOMAIN-CONTAINING PROTEIN 4"/>
    <property type="match status" value="1"/>
</dbReference>
<name>A0ABQ9HSG4_9NEOP</name>
<evidence type="ECO:0000313" key="7">
    <source>
        <dbReference type="Proteomes" id="UP001159363"/>
    </source>
</evidence>
<organism evidence="6 7">
    <name type="scientific">Dryococelus australis</name>
    <dbReference type="NCBI Taxonomy" id="614101"/>
    <lineage>
        <taxon>Eukaryota</taxon>
        <taxon>Metazoa</taxon>
        <taxon>Ecdysozoa</taxon>
        <taxon>Arthropoda</taxon>
        <taxon>Hexapoda</taxon>
        <taxon>Insecta</taxon>
        <taxon>Pterygota</taxon>
        <taxon>Neoptera</taxon>
        <taxon>Polyneoptera</taxon>
        <taxon>Phasmatodea</taxon>
        <taxon>Verophasmatodea</taxon>
        <taxon>Anareolatae</taxon>
        <taxon>Phasmatidae</taxon>
        <taxon>Eurycanthinae</taxon>
        <taxon>Dryococelus</taxon>
    </lineage>
</organism>
<dbReference type="Proteomes" id="UP001159363">
    <property type="component" value="Chromosome X"/>
</dbReference>
<comment type="subcellular location">
    <subcellularLocation>
        <location evidence="1">Nucleus</location>
    </subcellularLocation>
</comment>
<keyword evidence="7" id="KW-1185">Reference proteome</keyword>
<protein>
    <submittedName>
        <fullName evidence="6">Uncharacterized protein</fullName>
    </submittedName>
</protein>
<dbReference type="InterPro" id="IPR012337">
    <property type="entry name" value="RNaseH-like_sf"/>
</dbReference>
<accession>A0ABQ9HSG4</accession>
<reference evidence="6 7" key="1">
    <citation type="submission" date="2023-02" db="EMBL/GenBank/DDBJ databases">
        <title>LHISI_Scaffold_Assembly.</title>
        <authorList>
            <person name="Stuart O.P."/>
            <person name="Cleave R."/>
            <person name="Magrath M.J.L."/>
            <person name="Mikheyev A.S."/>
        </authorList>
    </citation>
    <scope>NUCLEOTIDE SEQUENCE [LARGE SCALE GENOMIC DNA]</scope>
    <source>
        <strain evidence="6">Daus_M_001</strain>
        <tissue evidence="6">Leg muscle</tissue>
    </source>
</reference>
<evidence type="ECO:0000256" key="4">
    <source>
        <dbReference type="ARBA" id="ARBA00022833"/>
    </source>
</evidence>
<keyword evidence="5" id="KW-0539">Nucleus</keyword>
<dbReference type="InterPro" id="IPR052035">
    <property type="entry name" value="ZnF_BED_domain_contain"/>
</dbReference>
<dbReference type="EMBL" id="JARBHB010000004">
    <property type="protein sequence ID" value="KAJ8887325.1"/>
    <property type="molecule type" value="Genomic_DNA"/>
</dbReference>
<keyword evidence="3" id="KW-0863">Zinc-finger</keyword>
<sequence>MACIDAAIHYSEKQGFQQSCQAFGAMCLNAIMKAFSKRNYSDHRLWYYNRHLDIISYDDYLSLTIHYLDTNFCLHHCCLEVVPFPEVRHTVQNICQFLTKLVSDWDVSQKVVAVLRDNGRNISAGLEMSSFEHIPCLAHTFNLVSKDGLLGSKIVTNLLSQSRRLAGHFKHSAHAVKF</sequence>
<evidence type="ECO:0000256" key="5">
    <source>
        <dbReference type="ARBA" id="ARBA00023242"/>
    </source>
</evidence>
<keyword evidence="2" id="KW-0479">Metal-binding</keyword>